<dbReference type="Pfam" id="PF11189">
    <property type="entry name" value="DUF2973"/>
    <property type="match status" value="1"/>
</dbReference>
<feature type="region of interest" description="Disordered" evidence="1">
    <location>
        <begin position="33"/>
        <end position="66"/>
    </location>
</feature>
<dbReference type="RefSeq" id="WP_054468456.1">
    <property type="nucleotide sequence ID" value="NZ_CP159837.1"/>
</dbReference>
<protein>
    <submittedName>
        <fullName evidence="2">DUF2973 domain-containing protein</fullName>
    </submittedName>
</protein>
<feature type="compositionally biased region" description="Polar residues" evidence="1">
    <location>
        <begin position="33"/>
        <end position="47"/>
    </location>
</feature>
<accession>A0AAU8JHE1</accession>
<name>A0AAU8JHE1_9CYAN</name>
<evidence type="ECO:0000256" key="1">
    <source>
        <dbReference type="SAM" id="MobiDB-lite"/>
    </source>
</evidence>
<evidence type="ECO:0000313" key="2">
    <source>
        <dbReference type="EMBL" id="XCM38144.1"/>
    </source>
</evidence>
<proteinExistence type="predicted"/>
<sequence>MLHLLYILAFTGLAILAVGNLVRSLITLSAESQRSYSPTNWNQNSPLSPVASPRSRRVPHPEFLDDQGNLVNEPLLVMKSMTVEDARQKLDELYNSSPSGNSEPKEQA</sequence>
<dbReference type="InterPro" id="IPR021355">
    <property type="entry name" value="Phage_Syn9_Gp224"/>
</dbReference>
<dbReference type="EMBL" id="CP159837">
    <property type="protein sequence ID" value="XCM38144.1"/>
    <property type="molecule type" value="Genomic_DNA"/>
</dbReference>
<organism evidence="2">
    <name type="scientific">Planktothricoides raciborskii GIHE-MW2</name>
    <dbReference type="NCBI Taxonomy" id="2792601"/>
    <lineage>
        <taxon>Bacteria</taxon>
        <taxon>Bacillati</taxon>
        <taxon>Cyanobacteriota</taxon>
        <taxon>Cyanophyceae</taxon>
        <taxon>Oscillatoriophycideae</taxon>
        <taxon>Oscillatoriales</taxon>
        <taxon>Oscillatoriaceae</taxon>
        <taxon>Planktothricoides</taxon>
    </lineage>
</organism>
<dbReference type="AlphaFoldDB" id="A0AAU8JHE1"/>
<reference evidence="2" key="1">
    <citation type="submission" date="2024-07" db="EMBL/GenBank/DDBJ databases">
        <authorList>
            <person name="Kim Y.J."/>
            <person name="Jeong J.Y."/>
        </authorList>
    </citation>
    <scope>NUCLEOTIDE SEQUENCE</scope>
    <source>
        <strain evidence="2">GIHE-MW2</strain>
    </source>
</reference>
<feature type="region of interest" description="Disordered" evidence="1">
    <location>
        <begin position="88"/>
        <end position="108"/>
    </location>
</feature>
<gene>
    <name evidence="2" type="ORF">ABWT76_000975</name>
</gene>